<dbReference type="GO" id="GO:0005634">
    <property type="term" value="C:nucleus"/>
    <property type="evidence" value="ECO:0007669"/>
    <property type="project" value="UniProtKB-SubCell"/>
</dbReference>
<dbReference type="SUPFAM" id="SSF53098">
    <property type="entry name" value="Ribonuclease H-like"/>
    <property type="match status" value="1"/>
</dbReference>
<sequence>GGEQRPAAAGSSNSGSGSRRNRTPAPAPTRSAPSTSAQSPTSTALISSSEADPEVAGLSPDELGKVYSATSLLWYYFTKISKDQAKCNLCSTTAINTPTGATTLLQRHLKTQLKQFNEQQKKKKKTQTGSVTRFPLDSQSKRAKTITHAIALFIAKGLKPYSVVEELGFKHLIFVLEPRYEIPARTQFSRYIIPNLYNTEKNKLQFINPIWELEHHTLDLDPFPGAHTADLICERMEDKIAEYNLNDDNIAKYVTSDNGSNMLAALEQPSEQRMLDTQIANILRTKKEWEHLKCFNHTGQLAIMDTKKDMNVNNVIDKISRLVKRYNKSRTALESFEKFQTELGLPKHGLLQRVKTRWNSDFIMMERAVEQK</sequence>
<evidence type="ECO:0000256" key="9">
    <source>
        <dbReference type="SAM" id="MobiDB-lite"/>
    </source>
</evidence>
<evidence type="ECO:0000256" key="7">
    <source>
        <dbReference type="ARBA" id="ARBA00023242"/>
    </source>
</evidence>
<keyword evidence="7" id="KW-0539">Nucleus</keyword>
<dbReference type="PROSITE" id="PS50808">
    <property type="entry name" value="ZF_BED"/>
    <property type="match status" value="1"/>
</dbReference>
<evidence type="ECO:0000256" key="6">
    <source>
        <dbReference type="ARBA" id="ARBA00023163"/>
    </source>
</evidence>
<dbReference type="GO" id="GO:0003677">
    <property type="term" value="F:DNA binding"/>
    <property type="evidence" value="ECO:0007669"/>
    <property type="project" value="InterPro"/>
</dbReference>
<dbReference type="PANTHER" id="PTHR46481">
    <property type="entry name" value="ZINC FINGER BED DOMAIN-CONTAINING PROTEIN 4"/>
    <property type="match status" value="1"/>
</dbReference>
<dbReference type="EMBL" id="JAHWGI010000957">
    <property type="protein sequence ID" value="KAK3918539.1"/>
    <property type="molecule type" value="Genomic_DNA"/>
</dbReference>
<dbReference type="SMART" id="SM00614">
    <property type="entry name" value="ZnF_BED"/>
    <property type="match status" value="1"/>
</dbReference>
<dbReference type="PANTHER" id="PTHR46481:SF10">
    <property type="entry name" value="ZINC FINGER BED DOMAIN-CONTAINING PROTEIN 39"/>
    <property type="match status" value="1"/>
</dbReference>
<evidence type="ECO:0000256" key="3">
    <source>
        <dbReference type="ARBA" id="ARBA00022771"/>
    </source>
</evidence>
<feature type="compositionally biased region" description="Low complexity" evidence="9">
    <location>
        <begin position="7"/>
        <end position="18"/>
    </location>
</feature>
<organism evidence="11 12">
    <name type="scientific">Frankliniella fusca</name>
    <dbReference type="NCBI Taxonomy" id="407009"/>
    <lineage>
        <taxon>Eukaryota</taxon>
        <taxon>Metazoa</taxon>
        <taxon>Ecdysozoa</taxon>
        <taxon>Arthropoda</taxon>
        <taxon>Hexapoda</taxon>
        <taxon>Insecta</taxon>
        <taxon>Pterygota</taxon>
        <taxon>Neoptera</taxon>
        <taxon>Paraneoptera</taxon>
        <taxon>Thysanoptera</taxon>
        <taxon>Terebrantia</taxon>
        <taxon>Thripoidea</taxon>
        <taxon>Thripidae</taxon>
        <taxon>Frankliniella</taxon>
    </lineage>
</organism>
<keyword evidence="2" id="KW-0479">Metal-binding</keyword>
<keyword evidence="3 8" id="KW-0863">Zinc-finger</keyword>
<evidence type="ECO:0000256" key="1">
    <source>
        <dbReference type="ARBA" id="ARBA00004123"/>
    </source>
</evidence>
<feature type="region of interest" description="Disordered" evidence="9">
    <location>
        <begin position="1"/>
        <end position="60"/>
    </location>
</feature>
<evidence type="ECO:0000256" key="5">
    <source>
        <dbReference type="ARBA" id="ARBA00023015"/>
    </source>
</evidence>
<evidence type="ECO:0000256" key="4">
    <source>
        <dbReference type="ARBA" id="ARBA00022833"/>
    </source>
</evidence>
<feature type="compositionally biased region" description="Low complexity" evidence="9">
    <location>
        <begin position="28"/>
        <end position="44"/>
    </location>
</feature>
<dbReference type="Pfam" id="PF02892">
    <property type="entry name" value="zf-BED"/>
    <property type="match status" value="1"/>
</dbReference>
<comment type="subcellular location">
    <subcellularLocation>
        <location evidence="1">Nucleus</location>
    </subcellularLocation>
</comment>
<keyword evidence="6" id="KW-0804">Transcription</keyword>
<evidence type="ECO:0000259" key="10">
    <source>
        <dbReference type="PROSITE" id="PS50808"/>
    </source>
</evidence>
<reference evidence="11" key="1">
    <citation type="submission" date="2021-07" db="EMBL/GenBank/DDBJ databases">
        <authorList>
            <person name="Catto M.A."/>
            <person name="Jacobson A."/>
            <person name="Kennedy G."/>
            <person name="Labadie P."/>
            <person name="Hunt B.G."/>
            <person name="Srinivasan R."/>
        </authorList>
    </citation>
    <scope>NUCLEOTIDE SEQUENCE</scope>
    <source>
        <strain evidence="11">PL_HMW_Pooled</strain>
        <tissue evidence="11">Head</tissue>
    </source>
</reference>
<dbReference type="AlphaFoldDB" id="A0AAE1HBV0"/>
<accession>A0AAE1HBV0</accession>
<proteinExistence type="predicted"/>
<evidence type="ECO:0000313" key="11">
    <source>
        <dbReference type="EMBL" id="KAK3918539.1"/>
    </source>
</evidence>
<keyword evidence="12" id="KW-1185">Reference proteome</keyword>
<comment type="caution">
    <text evidence="11">The sequence shown here is derived from an EMBL/GenBank/DDBJ whole genome shotgun (WGS) entry which is preliminary data.</text>
</comment>
<dbReference type="Proteomes" id="UP001219518">
    <property type="component" value="Unassembled WGS sequence"/>
</dbReference>
<feature type="non-terminal residue" evidence="11">
    <location>
        <position position="372"/>
    </location>
</feature>
<protein>
    <submittedName>
        <fullName evidence="11">Zinc finger BED domain-containing protein 4</fullName>
    </submittedName>
</protein>
<evidence type="ECO:0000256" key="2">
    <source>
        <dbReference type="ARBA" id="ARBA00022723"/>
    </source>
</evidence>
<dbReference type="InterPro" id="IPR052035">
    <property type="entry name" value="ZnF_BED_domain_contain"/>
</dbReference>
<evidence type="ECO:0000256" key="8">
    <source>
        <dbReference type="PROSITE-ProRule" id="PRU00027"/>
    </source>
</evidence>
<reference evidence="11" key="2">
    <citation type="journal article" date="2023" name="BMC Genomics">
        <title>Pest status, molecular evolution, and epigenetic factors derived from the genome assembly of Frankliniella fusca, a thysanopteran phytovirus vector.</title>
        <authorList>
            <person name="Catto M.A."/>
            <person name="Labadie P.E."/>
            <person name="Jacobson A.L."/>
            <person name="Kennedy G.G."/>
            <person name="Srinivasan R."/>
            <person name="Hunt B.G."/>
        </authorList>
    </citation>
    <scope>NUCLEOTIDE SEQUENCE</scope>
    <source>
        <strain evidence="11">PL_HMW_Pooled</strain>
    </source>
</reference>
<dbReference type="SUPFAM" id="SSF140996">
    <property type="entry name" value="Hermes dimerisation domain"/>
    <property type="match status" value="1"/>
</dbReference>
<feature type="domain" description="BED-type" evidence="10">
    <location>
        <begin position="68"/>
        <end position="124"/>
    </location>
</feature>
<dbReference type="InterPro" id="IPR012337">
    <property type="entry name" value="RNaseH-like_sf"/>
</dbReference>
<gene>
    <name evidence="11" type="ORF">KUF71_007786</name>
</gene>
<evidence type="ECO:0000313" key="12">
    <source>
        <dbReference type="Proteomes" id="UP001219518"/>
    </source>
</evidence>
<dbReference type="InterPro" id="IPR003656">
    <property type="entry name" value="Znf_BED"/>
</dbReference>
<dbReference type="GO" id="GO:0008270">
    <property type="term" value="F:zinc ion binding"/>
    <property type="evidence" value="ECO:0007669"/>
    <property type="project" value="UniProtKB-KW"/>
</dbReference>
<keyword evidence="4" id="KW-0862">Zinc</keyword>
<name>A0AAE1HBV0_9NEOP</name>
<keyword evidence="5" id="KW-0805">Transcription regulation</keyword>